<sequence>MAYKSKMKQWIAEGKKIISAFEDLETKLAEVYAKANQGRFKNYSGLINKKFLAEEKTELEKKFSEKEVREALSNCDGNKAPGPKDSSIIKDLNATFIALIPKIRNPVSLNDYRPISLVSSLYKLLAKVLAVHLKKVMNSIIGDSKKWPSLKNRQITDSFVIASEIIHKWRKDSVWGIFVKLDFKKAYDCVNHSFLLSMLKNMGFGARWID</sequence>
<name>A0AAD9TL67_9ROSI</name>
<dbReference type="InterPro" id="IPR043502">
    <property type="entry name" value="DNA/RNA_pol_sf"/>
</dbReference>
<dbReference type="InterPro" id="IPR052343">
    <property type="entry name" value="Retrotransposon-Effector_Assoc"/>
</dbReference>
<feature type="domain" description="Reverse transcriptase" evidence="1">
    <location>
        <begin position="109"/>
        <end position="209"/>
    </location>
</feature>
<reference evidence="2" key="1">
    <citation type="journal article" date="2023" name="Plant J.">
        <title>Genome sequences and population genomics provide insights into the demographic history, inbreeding, and mutation load of two 'living fossil' tree species of Dipteronia.</title>
        <authorList>
            <person name="Feng Y."/>
            <person name="Comes H.P."/>
            <person name="Chen J."/>
            <person name="Zhu S."/>
            <person name="Lu R."/>
            <person name="Zhang X."/>
            <person name="Li P."/>
            <person name="Qiu J."/>
            <person name="Olsen K.M."/>
            <person name="Qiu Y."/>
        </authorList>
    </citation>
    <scope>NUCLEOTIDE SEQUENCE</scope>
    <source>
        <strain evidence="2">KIB01</strain>
    </source>
</reference>
<organism evidence="2 3">
    <name type="scientific">Dipteronia dyeriana</name>
    <dbReference type="NCBI Taxonomy" id="168575"/>
    <lineage>
        <taxon>Eukaryota</taxon>
        <taxon>Viridiplantae</taxon>
        <taxon>Streptophyta</taxon>
        <taxon>Embryophyta</taxon>
        <taxon>Tracheophyta</taxon>
        <taxon>Spermatophyta</taxon>
        <taxon>Magnoliopsida</taxon>
        <taxon>eudicotyledons</taxon>
        <taxon>Gunneridae</taxon>
        <taxon>Pentapetalae</taxon>
        <taxon>rosids</taxon>
        <taxon>malvids</taxon>
        <taxon>Sapindales</taxon>
        <taxon>Sapindaceae</taxon>
        <taxon>Hippocastanoideae</taxon>
        <taxon>Acereae</taxon>
        <taxon>Dipteronia</taxon>
    </lineage>
</organism>
<evidence type="ECO:0000259" key="1">
    <source>
        <dbReference type="Pfam" id="PF00078"/>
    </source>
</evidence>
<evidence type="ECO:0000313" key="3">
    <source>
        <dbReference type="Proteomes" id="UP001280121"/>
    </source>
</evidence>
<dbReference type="Pfam" id="PF00078">
    <property type="entry name" value="RVT_1"/>
    <property type="match status" value="1"/>
</dbReference>
<protein>
    <recommendedName>
        <fullName evidence="1">Reverse transcriptase domain-containing protein</fullName>
    </recommendedName>
</protein>
<evidence type="ECO:0000313" key="2">
    <source>
        <dbReference type="EMBL" id="KAK2637643.1"/>
    </source>
</evidence>
<dbReference type="InterPro" id="IPR000477">
    <property type="entry name" value="RT_dom"/>
</dbReference>
<accession>A0AAD9TL67</accession>
<keyword evidence="3" id="KW-1185">Reference proteome</keyword>
<dbReference type="EMBL" id="JANJYI010000008">
    <property type="protein sequence ID" value="KAK2637643.1"/>
    <property type="molecule type" value="Genomic_DNA"/>
</dbReference>
<dbReference type="PANTHER" id="PTHR46890:SF50">
    <property type="entry name" value="RNA-DIRECTED DNA POLYMERASE, EUKARYOTA, REVERSE TRANSCRIPTASE ZINC-BINDING DOMAIN PROTEIN-RELATED"/>
    <property type="match status" value="1"/>
</dbReference>
<proteinExistence type="predicted"/>
<dbReference type="AlphaFoldDB" id="A0AAD9TL67"/>
<dbReference type="Proteomes" id="UP001280121">
    <property type="component" value="Unassembled WGS sequence"/>
</dbReference>
<comment type="caution">
    <text evidence="2">The sequence shown here is derived from an EMBL/GenBank/DDBJ whole genome shotgun (WGS) entry which is preliminary data.</text>
</comment>
<dbReference type="PANTHER" id="PTHR46890">
    <property type="entry name" value="NON-LTR RETROLELEMENT REVERSE TRANSCRIPTASE-LIKE PROTEIN-RELATED"/>
    <property type="match status" value="1"/>
</dbReference>
<gene>
    <name evidence="2" type="ORF">Ddye_025438</name>
</gene>
<dbReference type="SUPFAM" id="SSF56672">
    <property type="entry name" value="DNA/RNA polymerases"/>
    <property type="match status" value="1"/>
</dbReference>